<proteinExistence type="predicted"/>
<dbReference type="OrthoDB" id="9807542at2"/>
<dbReference type="EMBL" id="SOBT01000008">
    <property type="protein sequence ID" value="TDU32633.1"/>
    <property type="molecule type" value="Genomic_DNA"/>
</dbReference>
<dbReference type="Proteomes" id="UP000295341">
    <property type="component" value="Unassembled WGS sequence"/>
</dbReference>
<feature type="domain" description="ASCH" evidence="1">
    <location>
        <begin position="30"/>
        <end position="153"/>
    </location>
</feature>
<dbReference type="PIRSF" id="PIRSF021320">
    <property type="entry name" value="DUF984"/>
    <property type="match status" value="1"/>
</dbReference>
<evidence type="ECO:0000259" key="1">
    <source>
        <dbReference type="SMART" id="SM01022"/>
    </source>
</evidence>
<keyword evidence="3" id="KW-1185">Reference proteome</keyword>
<dbReference type="PANTHER" id="PTHR39203:SF1">
    <property type="entry name" value="CYTOPLASMIC PROTEIN"/>
    <property type="match status" value="1"/>
</dbReference>
<dbReference type="AlphaFoldDB" id="A0A4R7PEJ2"/>
<reference evidence="2 3" key="1">
    <citation type="submission" date="2019-03" db="EMBL/GenBank/DDBJ databases">
        <title>Genomic Encyclopedia of Type Strains, Phase IV (KMG-IV): sequencing the most valuable type-strain genomes for metagenomic binning, comparative biology and taxonomic classification.</title>
        <authorList>
            <person name="Goeker M."/>
        </authorList>
    </citation>
    <scope>NUCLEOTIDE SEQUENCE [LARGE SCALE GENOMIC DNA]</scope>
    <source>
        <strain evidence="2 3">DSM 26377</strain>
    </source>
</reference>
<dbReference type="SUPFAM" id="SSF88697">
    <property type="entry name" value="PUA domain-like"/>
    <property type="match status" value="1"/>
</dbReference>
<dbReference type="Pfam" id="PF04266">
    <property type="entry name" value="ASCH"/>
    <property type="match status" value="1"/>
</dbReference>
<name>A0A4R7PEJ2_9GAMM</name>
<dbReference type="SMART" id="SM01022">
    <property type="entry name" value="ASCH"/>
    <property type="match status" value="1"/>
</dbReference>
<comment type="caution">
    <text evidence="2">The sequence shown here is derived from an EMBL/GenBank/DDBJ whole genome shotgun (WGS) entry which is preliminary data.</text>
</comment>
<organism evidence="2 3">
    <name type="scientific">Panacagrimonas perspica</name>
    <dbReference type="NCBI Taxonomy" id="381431"/>
    <lineage>
        <taxon>Bacteria</taxon>
        <taxon>Pseudomonadati</taxon>
        <taxon>Pseudomonadota</taxon>
        <taxon>Gammaproteobacteria</taxon>
        <taxon>Nevskiales</taxon>
        <taxon>Nevskiaceae</taxon>
        <taxon>Panacagrimonas</taxon>
    </lineage>
</organism>
<protein>
    <submittedName>
        <fullName evidence="2">Uncharacterized protein YhfF</fullName>
    </submittedName>
</protein>
<dbReference type="InterPro" id="IPR015947">
    <property type="entry name" value="PUA-like_sf"/>
</dbReference>
<dbReference type="PANTHER" id="PTHR39203">
    <property type="entry name" value="CYTOPLASMIC PROTEIN-RELATED"/>
    <property type="match status" value="1"/>
</dbReference>
<dbReference type="RefSeq" id="WP_133881117.1">
    <property type="nucleotide sequence ID" value="NZ_MWIN01000001.1"/>
</dbReference>
<gene>
    <name evidence="2" type="ORF">DFR24_2031</name>
</gene>
<dbReference type="InterPro" id="IPR007374">
    <property type="entry name" value="ASCH_domain"/>
</dbReference>
<accession>A0A4R7PEJ2</accession>
<sequence>MHPSVKRIWDDYVAHQPEPSQLSADPPPAWHFCDNEGDANECAQLVLAGIKRATSPSLWSFESSGEALPSRGDLNIVTDWAGEAICVVRTTRVLILPLNEVTEIHARIEGEGDGSLDWWRKAHWDYYHQELKGTGYEPRPDMPIVFQEFERVFPAGAA</sequence>
<evidence type="ECO:0000313" key="3">
    <source>
        <dbReference type="Proteomes" id="UP000295341"/>
    </source>
</evidence>
<dbReference type="CDD" id="cd06553">
    <property type="entry name" value="ASCH_Ef3133_like"/>
    <property type="match status" value="1"/>
</dbReference>
<dbReference type="Gene3D" id="3.10.400.10">
    <property type="entry name" value="Sulfate adenylyltransferase"/>
    <property type="match status" value="1"/>
</dbReference>
<evidence type="ECO:0000313" key="2">
    <source>
        <dbReference type="EMBL" id="TDU32633.1"/>
    </source>
</evidence>
<dbReference type="InterPro" id="IPR009326">
    <property type="entry name" value="DUF984"/>
</dbReference>